<dbReference type="Proteomes" id="UP000001494">
    <property type="component" value="Chromosome"/>
</dbReference>
<evidence type="ECO:0000256" key="1">
    <source>
        <dbReference type="SAM" id="Phobius"/>
    </source>
</evidence>
<keyword evidence="1" id="KW-1133">Transmembrane helix</keyword>
<dbReference type="HOGENOM" id="CLU_155966_0_0_5"/>
<evidence type="ECO:0000313" key="2">
    <source>
        <dbReference type="EMBL" id="AEH63364.1"/>
    </source>
</evidence>
<accession>A0A0H3G3J0</accession>
<evidence type="ECO:0000313" key="3">
    <source>
        <dbReference type="Proteomes" id="UP000001494"/>
    </source>
</evidence>
<reference evidence="2 3" key="1">
    <citation type="journal article" date="2011" name="J. Bacteriol.">
        <title>Genome sequence of the ethanol-producing Zymomonas mobilis subsp. mobilis lectotype strain ATCC 10988.</title>
        <authorList>
            <person name="Pappas K.M."/>
            <person name="Kouvelis V.N."/>
            <person name="Saunders E."/>
            <person name="Brettin T.S."/>
            <person name="Bruce D."/>
            <person name="Detter C."/>
            <person name="Balakireva M."/>
            <person name="Han C.S."/>
            <person name="Savvakis G."/>
            <person name="Kyrpides N.C."/>
            <person name="Typas M.A."/>
        </authorList>
    </citation>
    <scope>NUCLEOTIDE SEQUENCE [LARGE SCALE GENOMIC DNA]</scope>
    <source>
        <strain evidence="3">ATCC 10988 / DSM 424 / CCUG 17860 / LMG 404 / NCIMB 8938 / NRRL B-806 / ZM1</strain>
    </source>
</reference>
<organism evidence="2 3">
    <name type="scientific">Zymomonas mobilis subsp. mobilis (strain ATCC 10988 / DSM 424 / LMG 404 / NCIMB 8938 / NRRL B-806 / ZM1)</name>
    <dbReference type="NCBI Taxonomy" id="555217"/>
    <lineage>
        <taxon>Bacteria</taxon>
        <taxon>Pseudomonadati</taxon>
        <taxon>Pseudomonadota</taxon>
        <taxon>Alphaproteobacteria</taxon>
        <taxon>Sphingomonadales</taxon>
        <taxon>Zymomonadaceae</taxon>
        <taxon>Zymomonas</taxon>
    </lineage>
</organism>
<proteinExistence type="predicted"/>
<name>A0A0H3G3J0_ZYMMA</name>
<dbReference type="EMBL" id="CP002850">
    <property type="protein sequence ID" value="AEH63364.1"/>
    <property type="molecule type" value="Genomic_DNA"/>
</dbReference>
<keyword evidence="1" id="KW-0812">Transmembrane</keyword>
<dbReference type="AlphaFoldDB" id="A0A0H3G3J0"/>
<feature type="transmembrane region" description="Helical" evidence="1">
    <location>
        <begin position="23"/>
        <end position="43"/>
    </location>
</feature>
<dbReference type="RefSeq" id="WP_014501128.1">
    <property type="nucleotide sequence ID" value="NC_017262.1"/>
</dbReference>
<dbReference type="KEGG" id="zmm:Zmob_1549"/>
<keyword evidence="1" id="KW-0472">Membrane</keyword>
<protein>
    <submittedName>
        <fullName evidence="2">Uncharacterized protein</fullName>
    </submittedName>
</protein>
<gene>
    <name evidence="2" type="ordered locus">Zmob_1549</name>
</gene>
<sequence length="135" mass="15833">MSCHGSYAAACYERRSHLMGKNLFWAGIGLLALTLSVAAMAYPHGYHYGHYGRSGYIRNGYSSGYVRGYDHSGYIRHYGWSGYVPRYGSMGYNHRYNPYNHNPMRYNHSYNHLDRQLLYPSNRWDGAYRYNGYER</sequence>